<proteinExistence type="predicted"/>
<reference evidence="1" key="1">
    <citation type="submission" date="2018-02" db="EMBL/GenBank/DDBJ databases">
        <title>Rhizophora mucronata_Transcriptome.</title>
        <authorList>
            <person name="Meera S.P."/>
            <person name="Sreeshan A."/>
            <person name="Augustine A."/>
        </authorList>
    </citation>
    <scope>NUCLEOTIDE SEQUENCE</scope>
    <source>
        <tissue evidence="1">Leaf</tissue>
    </source>
</reference>
<accession>A0A2P2N972</accession>
<protein>
    <submittedName>
        <fullName evidence="1">Uncharacterized protein</fullName>
    </submittedName>
</protein>
<evidence type="ECO:0000313" key="1">
    <source>
        <dbReference type="EMBL" id="MBX39037.1"/>
    </source>
</evidence>
<dbReference type="EMBL" id="GGEC01058553">
    <property type="protein sequence ID" value="MBX39037.1"/>
    <property type="molecule type" value="Transcribed_RNA"/>
</dbReference>
<name>A0A2P2N972_RHIMU</name>
<sequence>MLNLQILMQFLVVNLSISRMLPI</sequence>
<dbReference type="AlphaFoldDB" id="A0A2P2N972"/>
<organism evidence="1">
    <name type="scientific">Rhizophora mucronata</name>
    <name type="common">Asiatic mangrove</name>
    <dbReference type="NCBI Taxonomy" id="61149"/>
    <lineage>
        <taxon>Eukaryota</taxon>
        <taxon>Viridiplantae</taxon>
        <taxon>Streptophyta</taxon>
        <taxon>Embryophyta</taxon>
        <taxon>Tracheophyta</taxon>
        <taxon>Spermatophyta</taxon>
        <taxon>Magnoliopsida</taxon>
        <taxon>eudicotyledons</taxon>
        <taxon>Gunneridae</taxon>
        <taxon>Pentapetalae</taxon>
        <taxon>rosids</taxon>
        <taxon>fabids</taxon>
        <taxon>Malpighiales</taxon>
        <taxon>Rhizophoraceae</taxon>
        <taxon>Rhizophora</taxon>
    </lineage>
</organism>